<keyword evidence="6 9" id="KW-0238">DNA-binding</keyword>
<evidence type="ECO:0000256" key="5">
    <source>
        <dbReference type="ARBA" id="ARBA00022908"/>
    </source>
</evidence>
<dbReference type="InterPro" id="IPR004107">
    <property type="entry name" value="Integrase_SAM-like_N"/>
</dbReference>
<keyword evidence="2 9" id="KW-0963">Cytoplasm</keyword>
<comment type="similarity">
    <text evidence="9">Belongs to the 'phage' integrase family. XerC subfamily.</text>
</comment>
<dbReference type="InterPro" id="IPR010998">
    <property type="entry name" value="Integrase_recombinase_N"/>
</dbReference>
<dbReference type="Gene3D" id="1.10.150.130">
    <property type="match status" value="1"/>
</dbReference>
<proteinExistence type="inferred from homology"/>
<comment type="function">
    <text evidence="9">Site-specific tyrosine recombinase, which acts by catalyzing the cutting and rejoining of the recombining DNA molecules. The XerC-XerD complex is essential to convert dimers of the bacterial chromosome into monomers to permit their segregation at cell division. It also contributes to the segregational stability of plasmids.</text>
</comment>
<dbReference type="PROSITE" id="PS51898">
    <property type="entry name" value="TYR_RECOMBINASE"/>
    <property type="match status" value="1"/>
</dbReference>
<dbReference type="Gene3D" id="1.10.443.10">
    <property type="entry name" value="Intergrase catalytic core"/>
    <property type="match status" value="1"/>
</dbReference>
<dbReference type="InterPro" id="IPR050090">
    <property type="entry name" value="Tyrosine_recombinase_XerCD"/>
</dbReference>
<evidence type="ECO:0000313" key="12">
    <source>
        <dbReference type="EMBL" id="MFC6198127.1"/>
    </source>
</evidence>
<dbReference type="EMBL" id="JBHSSW010000009">
    <property type="protein sequence ID" value="MFC6198127.1"/>
    <property type="molecule type" value="Genomic_DNA"/>
</dbReference>
<reference evidence="13" key="1">
    <citation type="journal article" date="2019" name="Int. J. Syst. Evol. Microbiol.">
        <title>The Global Catalogue of Microorganisms (GCM) 10K type strain sequencing project: providing services to taxonomists for standard genome sequencing and annotation.</title>
        <authorList>
            <consortium name="The Broad Institute Genomics Platform"/>
            <consortium name="The Broad Institute Genome Sequencing Center for Infectious Disease"/>
            <person name="Wu L."/>
            <person name="Ma J."/>
        </authorList>
    </citation>
    <scope>NUCLEOTIDE SEQUENCE [LARGE SCALE GENOMIC DNA]</scope>
    <source>
        <strain evidence="13">CGMCC-1.15741</strain>
    </source>
</reference>
<evidence type="ECO:0000313" key="13">
    <source>
        <dbReference type="Proteomes" id="UP001596303"/>
    </source>
</evidence>
<dbReference type="InterPro" id="IPR044068">
    <property type="entry name" value="CB"/>
</dbReference>
<dbReference type="HAMAP" id="MF_01808">
    <property type="entry name" value="Recomb_XerC_XerD"/>
    <property type="match status" value="1"/>
</dbReference>
<dbReference type="NCBIfam" id="NF001399">
    <property type="entry name" value="PRK00283.1"/>
    <property type="match status" value="1"/>
</dbReference>
<dbReference type="InterPro" id="IPR002104">
    <property type="entry name" value="Integrase_catalytic"/>
</dbReference>
<dbReference type="RefSeq" id="WP_377378065.1">
    <property type="nucleotide sequence ID" value="NZ_JBHSSW010000009.1"/>
</dbReference>
<name>A0ABW1SA38_9PROT</name>
<feature type="active site" evidence="9">
    <location>
        <position position="272"/>
    </location>
</feature>
<feature type="domain" description="Core-binding (CB)" evidence="11">
    <location>
        <begin position="2"/>
        <end position="84"/>
    </location>
</feature>
<protein>
    <recommendedName>
        <fullName evidence="9">Tyrosine recombinase XerC</fullName>
    </recommendedName>
</protein>
<evidence type="ECO:0000259" key="10">
    <source>
        <dbReference type="PROSITE" id="PS51898"/>
    </source>
</evidence>
<dbReference type="Pfam" id="PF00589">
    <property type="entry name" value="Phage_integrase"/>
    <property type="match status" value="1"/>
</dbReference>
<dbReference type="Proteomes" id="UP001596303">
    <property type="component" value="Unassembled WGS sequence"/>
</dbReference>
<dbReference type="SUPFAM" id="SSF47823">
    <property type="entry name" value="lambda integrase-like, N-terminal domain"/>
    <property type="match status" value="1"/>
</dbReference>
<evidence type="ECO:0000256" key="6">
    <source>
        <dbReference type="ARBA" id="ARBA00023125"/>
    </source>
</evidence>
<feature type="active site" evidence="9">
    <location>
        <position position="246"/>
    </location>
</feature>
<evidence type="ECO:0000256" key="1">
    <source>
        <dbReference type="ARBA" id="ARBA00004496"/>
    </source>
</evidence>
<keyword evidence="3 9" id="KW-0132">Cell division</keyword>
<feature type="active site" evidence="9">
    <location>
        <position position="145"/>
    </location>
</feature>
<comment type="subunit">
    <text evidence="9">Forms a cyclic heterotetrameric complex composed of two molecules of XerC and two molecules of XerD.</text>
</comment>
<keyword evidence="7 9" id="KW-0233">DNA recombination</keyword>
<dbReference type="PANTHER" id="PTHR30349">
    <property type="entry name" value="PHAGE INTEGRASE-RELATED"/>
    <property type="match status" value="1"/>
</dbReference>
<feature type="active site" description="O-(3'-phospho-DNA)-tyrosine intermediate" evidence="9">
    <location>
        <position position="281"/>
    </location>
</feature>
<sequence length="302" mass="32766">MSEDSQRIGAFLDMLAVERGAANNTLQAYRRDLDDAVASLPSGLVSASGADLTGYQQSLSKQGMAASTIARRLSALRQFYRFEVEEGLRTTNPASDLVTPTLRRNVPDVHSREDMTTLLAACEGESMRDRRDLCLLELIYSAGLRASEICALPMSALKTRRDGFIRVIGKGNKERLCPVGRHANHALDAYLAVREASLPKRNRAVADAFVFPSGGKDGHLSRRTLQNVLDQRAIAAGLDPTAISPHSLRHAFATHMLQGGADLRTVQMLLGHADISTTQIYTHLLTDDLADLLAAAHPLAQG</sequence>
<evidence type="ECO:0000256" key="4">
    <source>
        <dbReference type="ARBA" id="ARBA00022829"/>
    </source>
</evidence>
<keyword evidence="4 9" id="KW-0159">Chromosome partition</keyword>
<dbReference type="Pfam" id="PF02899">
    <property type="entry name" value="Phage_int_SAM_1"/>
    <property type="match status" value="1"/>
</dbReference>
<evidence type="ECO:0000259" key="11">
    <source>
        <dbReference type="PROSITE" id="PS51900"/>
    </source>
</evidence>
<comment type="subcellular location">
    <subcellularLocation>
        <location evidence="1 9">Cytoplasm</location>
    </subcellularLocation>
</comment>
<keyword evidence="13" id="KW-1185">Reference proteome</keyword>
<evidence type="ECO:0000256" key="7">
    <source>
        <dbReference type="ARBA" id="ARBA00023172"/>
    </source>
</evidence>
<evidence type="ECO:0000256" key="2">
    <source>
        <dbReference type="ARBA" id="ARBA00022490"/>
    </source>
</evidence>
<feature type="active site" evidence="9">
    <location>
        <position position="249"/>
    </location>
</feature>
<dbReference type="PANTHER" id="PTHR30349:SF90">
    <property type="entry name" value="TYROSINE RECOMBINASE XERD"/>
    <property type="match status" value="1"/>
</dbReference>
<dbReference type="InterPro" id="IPR011010">
    <property type="entry name" value="DNA_brk_join_enz"/>
</dbReference>
<dbReference type="PROSITE" id="PS51900">
    <property type="entry name" value="CB"/>
    <property type="match status" value="1"/>
</dbReference>
<keyword evidence="5 9" id="KW-0229">DNA integration</keyword>
<dbReference type="InterPro" id="IPR023009">
    <property type="entry name" value="Tyrosine_recombinase_XerC/XerD"/>
</dbReference>
<comment type="caution">
    <text evidence="12">The sequence shown here is derived from an EMBL/GenBank/DDBJ whole genome shotgun (WGS) entry which is preliminary data.</text>
</comment>
<accession>A0ABW1SA38</accession>
<evidence type="ECO:0000256" key="8">
    <source>
        <dbReference type="ARBA" id="ARBA00023306"/>
    </source>
</evidence>
<feature type="active site" evidence="9">
    <location>
        <position position="170"/>
    </location>
</feature>
<evidence type="ECO:0000256" key="9">
    <source>
        <dbReference type="HAMAP-Rule" id="MF_01808"/>
    </source>
</evidence>
<dbReference type="SUPFAM" id="SSF56349">
    <property type="entry name" value="DNA breaking-rejoining enzymes"/>
    <property type="match status" value="1"/>
</dbReference>
<keyword evidence="8 9" id="KW-0131">Cell cycle</keyword>
<evidence type="ECO:0000256" key="3">
    <source>
        <dbReference type="ARBA" id="ARBA00022618"/>
    </source>
</evidence>
<dbReference type="InterPro" id="IPR013762">
    <property type="entry name" value="Integrase-like_cat_sf"/>
</dbReference>
<organism evidence="12 13">
    <name type="scientific">Ponticaulis profundi</name>
    <dbReference type="NCBI Taxonomy" id="2665222"/>
    <lineage>
        <taxon>Bacteria</taxon>
        <taxon>Pseudomonadati</taxon>
        <taxon>Pseudomonadota</taxon>
        <taxon>Alphaproteobacteria</taxon>
        <taxon>Hyphomonadales</taxon>
        <taxon>Hyphomonadaceae</taxon>
        <taxon>Ponticaulis</taxon>
    </lineage>
</organism>
<feature type="domain" description="Tyr recombinase" evidence="10">
    <location>
        <begin position="105"/>
        <end position="294"/>
    </location>
</feature>
<gene>
    <name evidence="9" type="primary">xerC</name>
    <name evidence="12" type="ORF">ACFQDM_08555</name>
</gene>